<dbReference type="PROSITE" id="PS50110">
    <property type="entry name" value="RESPONSE_REGULATORY"/>
    <property type="match status" value="1"/>
</dbReference>
<dbReference type="Gene3D" id="3.40.50.2300">
    <property type="match status" value="1"/>
</dbReference>
<accession>A0ABS5P6C3</accession>
<dbReference type="InterPro" id="IPR011006">
    <property type="entry name" value="CheY-like_superfamily"/>
</dbReference>
<reference evidence="3 4" key="1">
    <citation type="journal article" date="2018" name="Int. J. Syst. Evol. Microbiol.">
        <title>Flavobacterium chryseum sp. nov. and Flavobacterium psychroterrae sp. nov., novel environmental bacteria isolated from Antarctica.</title>
        <authorList>
            <person name="Kralova S."/>
            <person name="Svec P."/>
            <person name="Busse H.J."/>
            <person name="Stankova E."/>
            <person name="Vaczi P."/>
            <person name="Sedlacek I."/>
        </authorList>
    </citation>
    <scope>NUCLEOTIDE SEQUENCE [LARGE SCALE GENOMIC DNA]</scope>
    <source>
        <strain evidence="3 4">CCM 8827</strain>
    </source>
</reference>
<dbReference type="InterPro" id="IPR001789">
    <property type="entry name" value="Sig_transdc_resp-reg_receiver"/>
</dbReference>
<dbReference type="Proteomes" id="UP000722625">
    <property type="component" value="Unassembled WGS sequence"/>
</dbReference>
<dbReference type="PANTHER" id="PTHR44520">
    <property type="entry name" value="RESPONSE REGULATOR RCP1-RELATED"/>
    <property type="match status" value="1"/>
</dbReference>
<evidence type="ECO:0000313" key="3">
    <source>
        <dbReference type="EMBL" id="MBS7229415.1"/>
    </source>
</evidence>
<gene>
    <name evidence="3" type="ORF">KHA90_00115</name>
</gene>
<sequence>MLFIDDDEEDLQIFQAALDHISSTVKYNYFTDARKALNELRLGSLTTQAIFLDLNMPLMNGHEFLAQLKQEEKLKEIPVIIFTTSSDSSIREMTISMGAVDFLTKPNDFKDLIALLKPFIF</sequence>
<feature type="modified residue" description="4-aspartylphosphate" evidence="1">
    <location>
        <position position="53"/>
    </location>
</feature>
<name>A0ABS5P6C3_9FLAO</name>
<proteinExistence type="predicted"/>
<comment type="caution">
    <text evidence="3">The sequence shown here is derived from an EMBL/GenBank/DDBJ whole genome shotgun (WGS) entry which is preliminary data.</text>
</comment>
<dbReference type="SUPFAM" id="SSF52172">
    <property type="entry name" value="CheY-like"/>
    <property type="match status" value="1"/>
</dbReference>
<dbReference type="SMART" id="SM00448">
    <property type="entry name" value="REC"/>
    <property type="match status" value="1"/>
</dbReference>
<protein>
    <submittedName>
        <fullName evidence="3">Response regulator</fullName>
    </submittedName>
</protein>
<organism evidence="3 4">
    <name type="scientific">Flavobacterium psychroterrae</name>
    <dbReference type="NCBI Taxonomy" id="2133767"/>
    <lineage>
        <taxon>Bacteria</taxon>
        <taxon>Pseudomonadati</taxon>
        <taxon>Bacteroidota</taxon>
        <taxon>Flavobacteriia</taxon>
        <taxon>Flavobacteriales</taxon>
        <taxon>Flavobacteriaceae</taxon>
        <taxon>Flavobacterium</taxon>
    </lineage>
</organism>
<dbReference type="Pfam" id="PF00072">
    <property type="entry name" value="Response_reg"/>
    <property type="match status" value="1"/>
</dbReference>
<feature type="domain" description="Response regulatory" evidence="2">
    <location>
        <begin position="1"/>
        <end position="120"/>
    </location>
</feature>
<dbReference type="EMBL" id="JAGYVZ010000001">
    <property type="protein sequence ID" value="MBS7229415.1"/>
    <property type="molecule type" value="Genomic_DNA"/>
</dbReference>
<keyword evidence="1" id="KW-0597">Phosphoprotein</keyword>
<dbReference type="PANTHER" id="PTHR44520:SF2">
    <property type="entry name" value="RESPONSE REGULATOR RCP1"/>
    <property type="match status" value="1"/>
</dbReference>
<dbReference type="RefSeq" id="WP_213294336.1">
    <property type="nucleotide sequence ID" value="NZ_JAGYVZ010000001.1"/>
</dbReference>
<evidence type="ECO:0000256" key="1">
    <source>
        <dbReference type="PROSITE-ProRule" id="PRU00169"/>
    </source>
</evidence>
<dbReference type="InterPro" id="IPR052893">
    <property type="entry name" value="TCS_response_regulator"/>
</dbReference>
<evidence type="ECO:0000313" key="4">
    <source>
        <dbReference type="Proteomes" id="UP000722625"/>
    </source>
</evidence>
<keyword evidence="4" id="KW-1185">Reference proteome</keyword>
<evidence type="ECO:0000259" key="2">
    <source>
        <dbReference type="PROSITE" id="PS50110"/>
    </source>
</evidence>